<feature type="signal peptide" evidence="1">
    <location>
        <begin position="1"/>
        <end position="29"/>
    </location>
</feature>
<evidence type="ECO:0000313" key="2">
    <source>
        <dbReference type="EMBL" id="RED51548.1"/>
    </source>
</evidence>
<organism evidence="2 3">
    <name type="scientific">Aestuariispira insulae</name>
    <dbReference type="NCBI Taxonomy" id="1461337"/>
    <lineage>
        <taxon>Bacteria</taxon>
        <taxon>Pseudomonadati</taxon>
        <taxon>Pseudomonadota</taxon>
        <taxon>Alphaproteobacteria</taxon>
        <taxon>Rhodospirillales</taxon>
        <taxon>Kiloniellaceae</taxon>
        <taxon>Aestuariispira</taxon>
    </lineage>
</organism>
<comment type="caution">
    <text evidence="2">The sequence shown here is derived from an EMBL/GenBank/DDBJ whole genome shotgun (WGS) entry which is preliminary data.</text>
</comment>
<dbReference type="Proteomes" id="UP000256845">
    <property type="component" value="Unassembled WGS sequence"/>
</dbReference>
<name>A0A3D9HPY5_9PROT</name>
<keyword evidence="1" id="KW-0732">Signal</keyword>
<reference evidence="2 3" key="1">
    <citation type="submission" date="2018-07" db="EMBL/GenBank/DDBJ databases">
        <title>Genomic Encyclopedia of Type Strains, Phase III (KMG-III): the genomes of soil and plant-associated and newly described type strains.</title>
        <authorList>
            <person name="Whitman W."/>
        </authorList>
    </citation>
    <scope>NUCLEOTIDE SEQUENCE [LARGE SCALE GENOMIC DNA]</scope>
    <source>
        <strain evidence="2 3">CECT 8488</strain>
    </source>
</reference>
<feature type="chain" id="PRO_5017788208" evidence="1">
    <location>
        <begin position="30"/>
        <end position="199"/>
    </location>
</feature>
<accession>A0A3D9HPY5</accession>
<keyword evidence="3" id="KW-1185">Reference proteome</keyword>
<evidence type="ECO:0000313" key="3">
    <source>
        <dbReference type="Proteomes" id="UP000256845"/>
    </source>
</evidence>
<dbReference type="AlphaFoldDB" id="A0A3D9HPY5"/>
<sequence length="199" mass="21684">MNIVKTLSFSVAAVALTFGTALPISSVSAEEAYEQSIREVVEAKLRGVLSDSVVIEAIQEQNLRHQKLQLADIDRLDKEWRAQVDAAAKPLITEVLNKPVSDYLREVLISGKGLYTEIIVMDSKGLNVGASTITSDYWQGDEAKFTKTFVQGKDAMFVDAVEMDESTQTLQSQVSFTIVDPVSGQPVGAVTVGINMDEL</sequence>
<protein>
    <submittedName>
        <fullName evidence="2">Uncharacterized protein</fullName>
    </submittedName>
</protein>
<proteinExistence type="predicted"/>
<gene>
    <name evidence="2" type="ORF">DFP90_103351</name>
</gene>
<evidence type="ECO:0000256" key="1">
    <source>
        <dbReference type="SAM" id="SignalP"/>
    </source>
</evidence>
<dbReference type="EMBL" id="QRDW01000003">
    <property type="protein sequence ID" value="RED51548.1"/>
    <property type="molecule type" value="Genomic_DNA"/>
</dbReference>
<dbReference type="RefSeq" id="WP_218044635.1">
    <property type="nucleotide sequence ID" value="NZ_QRDW01000003.1"/>
</dbReference>